<feature type="region of interest" description="Disordered" evidence="4">
    <location>
        <begin position="813"/>
        <end position="923"/>
    </location>
</feature>
<feature type="compositionally biased region" description="Basic and acidic residues" evidence="4">
    <location>
        <begin position="1357"/>
        <end position="1386"/>
    </location>
</feature>
<feature type="region of interest" description="Disordered" evidence="4">
    <location>
        <begin position="1117"/>
        <end position="1253"/>
    </location>
</feature>
<feature type="compositionally biased region" description="Basic and acidic residues" evidence="4">
    <location>
        <begin position="605"/>
        <end position="619"/>
    </location>
</feature>
<feature type="region of interest" description="Disordered" evidence="4">
    <location>
        <begin position="1587"/>
        <end position="1625"/>
    </location>
</feature>
<feature type="compositionally biased region" description="Basic and acidic residues" evidence="4">
    <location>
        <begin position="955"/>
        <end position="964"/>
    </location>
</feature>
<feature type="compositionally biased region" description="Low complexity" evidence="4">
    <location>
        <begin position="1056"/>
        <end position="1073"/>
    </location>
</feature>
<evidence type="ECO:0000256" key="2">
    <source>
        <dbReference type="ARBA" id="ARBA00022771"/>
    </source>
</evidence>
<evidence type="ECO:0000256" key="1">
    <source>
        <dbReference type="ARBA" id="ARBA00022723"/>
    </source>
</evidence>
<protein>
    <recommendedName>
        <fullName evidence="5">CW-type domain-containing protein</fullName>
    </recommendedName>
</protein>
<keyword evidence="2" id="KW-0863">Zinc-finger</keyword>
<dbReference type="Pfam" id="PF07496">
    <property type="entry name" value="zf-CW"/>
    <property type="match status" value="1"/>
</dbReference>
<feature type="compositionally biased region" description="Polar residues" evidence="4">
    <location>
        <begin position="188"/>
        <end position="197"/>
    </location>
</feature>
<accession>A0A7J7DDK4</accession>
<feature type="compositionally biased region" description="Polar residues" evidence="4">
    <location>
        <begin position="620"/>
        <end position="631"/>
    </location>
</feature>
<keyword evidence="1" id="KW-0479">Metal-binding</keyword>
<dbReference type="GO" id="GO:0008270">
    <property type="term" value="F:zinc ion binding"/>
    <property type="evidence" value="ECO:0007669"/>
    <property type="project" value="UniProtKB-KW"/>
</dbReference>
<sequence length="1707" mass="185920">MEESELEEGEACSYNNNNDDDDYNTSMDPDIDLSYIDEKIQDVLGHFQKDFEGGVSAENLGAKFGGYGSFLPSYQRSPVWSRPRTPPKVQTYNPSISPNSLHQAGVHCDSTALSTMTQSLSIVSASHNGSSLPSLKASSINDMFNQDVCPPTHCSESFTAAHESANRKSSNSSDKKKLKVRIRMGSDKLSTGKNTEIYSGLGLDGSPSSSFGESPSESEGTSHEHLEAPFESPTSIIQIMTSFPVLGGLLLSPLPDALMHLKENEKVPKYSGSMTVRMVGPNGSKTKLNAAHSSRGDGKVLGEKKTRSIEKYDFCAETELKTGSSGDAQNGIGALSRNKADLDTLAREELVSSTLKLPLLFNSHVAVGGSATVMGRLSDMSKVACKGMMREKVSSDCTKDEPSGPIFAQEDDLFGNSKSDPVLKVREDRIVSCLDKGSGYPRKDLEGGKPHNSVKTDSNFLKGGNVDLTDLPKKKAYQKIVSQGEEIMLPPDKEQPSSGGKKNVKASKSHNILDADASKERSRVSFSLVPKNKGSDDGFATKNEYEDSKLPKTTEKAEDTYREIFGDMLELEKEEKQLSSLEMLGEERLRDSMVADKSTYFRSNALKERSSGKKMDKASTSEAYHPQATSKVHSRPGNGPFCDGASAAAASEDNWVCCDKCQKWRLLPVGKNPNDLPEKWVCSMLDWLPGMNRCSFSENETTNAVMAPYQVPALDTQKNVRSHPGGAVLEGIFADALNPNQNDLRFGMHTMAAAGGKKQHGPKEISNAADKAGPFQSSNSVKKNVQTSVRNGSLNDNNPSPGVSEPYFPQLSRQSEFASERHKHKQIEKHKVHENNSTGGITKGSKLKSKRDSDHNGLTASKKIRTESLHCTDEDGMSDHGKGWMSDHSKGGGKLVHSSGSGSLIVSSGKDWPRYNECSSSKDLKRDKKGRLLFSVKQPKDQVVASLDNGSMRVENSEARDITVKKKRRKENQDSEIYPGSISNTGHRLQDDRLYAKEVYSENDNRKAKKVRVSKSEEKQSIASNANGRTDKKASHTKSQQGIDSLKRDSGCIQPSAAATSSSSKVSVSTKSKASFHEAKGSPVESVSSSPMRVKNPEKFMSAKKCLTVKDDSCKADHFGVSNPRRRLDGENGGEGNRLGKIGKEKRSEMAHHGSHESFALDFPDKGFGHLSGVKDEAHTAPSSDIANHHFTNGDANQIDQNSRYHSKPTTLDQDLDEERRNENNYCANGSDPRKSGKGSSLHSKDKNQNSNSKFEVINFKLAGPNDALQDHQTSSKVKPRHKTKPQDKFAVDFDESGDRYLGKDSSGKSLSESGERESHLNFGGNDAADIKLDAIRSQDQTSTPKQCLLQNCNGERSSKRIQSHEADKVETVSGREKSLSAEPSERAQNGTISGLSAADSGSQNGNGANNLPLEAYEGENALKAPTQVRNPDHQSRFQQIIPRHSTTNGHKVGDTDAPSPVRRDSSSHAAANLIKEAKNLKHMADRLKNSGSSEEGTGLYFQAALKFLQGASLLECSGGESRHGESQSMHFYGSTAKLFEFCAREYEKCKHMANAALAYKCMEVAYFRVIYSKRASANKDRRELQTALQIGESPSSSASDIDNLNQPTVDKVPLPKGVSPPQGAGNPVIAAQNRSHFANLLDFAQDAICAMEATRKSQIAFEAANVNLAGSQYKEVICSIKRALDFNFRDVEGLLHLVRLAVEAIS</sequence>
<feature type="region of interest" description="Disordered" evidence="4">
    <location>
        <begin position="755"/>
        <end position="781"/>
    </location>
</feature>
<evidence type="ECO:0000259" key="5">
    <source>
        <dbReference type="PROSITE" id="PS51050"/>
    </source>
</evidence>
<feature type="compositionally biased region" description="Basic and acidic residues" evidence="4">
    <location>
        <begin position="543"/>
        <end position="554"/>
    </location>
</feature>
<dbReference type="InterPro" id="IPR011124">
    <property type="entry name" value="Znf_CW"/>
</dbReference>
<dbReference type="PANTHER" id="PTHR46524:SF7">
    <property type="entry name" value="CW-TYPE ZINC FINGER"/>
    <property type="match status" value="1"/>
</dbReference>
<comment type="caution">
    <text evidence="6">The sequence shown here is derived from an EMBL/GenBank/DDBJ whole genome shotgun (WGS) entry which is preliminary data.</text>
</comment>
<dbReference type="PANTHER" id="PTHR46524">
    <property type="entry name" value="CW-TYPE ZINC FINGER"/>
    <property type="match status" value="1"/>
</dbReference>
<feature type="compositionally biased region" description="Basic and acidic residues" evidence="4">
    <location>
        <begin position="1142"/>
        <end position="1156"/>
    </location>
</feature>
<feature type="compositionally biased region" description="Basic and acidic residues" evidence="4">
    <location>
        <begin position="1163"/>
        <end position="1179"/>
    </location>
</feature>
<feature type="region of interest" description="Disordered" evidence="4">
    <location>
        <begin position="484"/>
        <end position="554"/>
    </location>
</feature>
<feature type="region of interest" description="Disordered" evidence="4">
    <location>
        <begin position="439"/>
        <end position="465"/>
    </location>
</feature>
<feature type="compositionally biased region" description="Basic and acidic residues" evidence="4">
    <location>
        <begin position="988"/>
        <end position="1006"/>
    </location>
</feature>
<gene>
    <name evidence="6" type="ORF">HS088_TW08G00752</name>
</gene>
<name>A0A7J7DDK4_TRIWF</name>
<dbReference type="InterPro" id="IPR056406">
    <property type="entry name" value="THD_CWZF3/5/7"/>
</dbReference>
<feature type="region of interest" description="Disordered" evidence="4">
    <location>
        <begin position="1"/>
        <end position="30"/>
    </location>
</feature>
<feature type="region of interest" description="Disordered" evidence="4">
    <location>
        <begin position="77"/>
        <end position="100"/>
    </location>
</feature>
<evidence type="ECO:0000313" key="6">
    <source>
        <dbReference type="EMBL" id="KAF5744156.1"/>
    </source>
</evidence>
<feature type="region of interest" description="Disordered" evidence="4">
    <location>
        <begin position="605"/>
        <end position="638"/>
    </location>
</feature>
<dbReference type="Gene3D" id="3.30.40.100">
    <property type="match status" value="1"/>
</dbReference>
<feature type="compositionally biased region" description="Acidic residues" evidence="4">
    <location>
        <begin position="1"/>
        <end position="10"/>
    </location>
</feature>
<feature type="region of interest" description="Disordered" evidence="4">
    <location>
        <begin position="1267"/>
        <end position="1326"/>
    </location>
</feature>
<dbReference type="EMBL" id="JAAARO010000008">
    <property type="protein sequence ID" value="KAF5744156.1"/>
    <property type="molecule type" value="Genomic_DNA"/>
</dbReference>
<feature type="compositionally biased region" description="Polar residues" evidence="4">
    <location>
        <begin position="1587"/>
        <end position="1609"/>
    </location>
</feature>
<feature type="compositionally biased region" description="Polar residues" evidence="4">
    <location>
        <begin position="1387"/>
        <end position="1410"/>
    </location>
</feature>
<feature type="region of interest" description="Disordered" evidence="4">
    <location>
        <begin position="281"/>
        <end position="302"/>
    </location>
</feature>
<keyword evidence="3" id="KW-0862">Zinc</keyword>
<feature type="compositionally biased region" description="Basic and acidic residues" evidence="4">
    <location>
        <begin position="511"/>
        <end position="523"/>
    </location>
</feature>
<reference evidence="6 7" key="1">
    <citation type="journal article" date="2020" name="Nat. Commun.">
        <title>Genome of Tripterygium wilfordii and identification of cytochrome P450 involved in triptolide biosynthesis.</title>
        <authorList>
            <person name="Tu L."/>
            <person name="Su P."/>
            <person name="Zhang Z."/>
            <person name="Gao L."/>
            <person name="Wang J."/>
            <person name="Hu T."/>
            <person name="Zhou J."/>
            <person name="Zhang Y."/>
            <person name="Zhao Y."/>
            <person name="Liu Y."/>
            <person name="Song Y."/>
            <person name="Tong Y."/>
            <person name="Lu Y."/>
            <person name="Yang J."/>
            <person name="Xu C."/>
            <person name="Jia M."/>
            <person name="Peters R.J."/>
            <person name="Huang L."/>
            <person name="Gao W."/>
        </authorList>
    </citation>
    <scope>NUCLEOTIDE SEQUENCE [LARGE SCALE GENOMIC DNA]</scope>
    <source>
        <strain evidence="7">cv. XIE 37</strain>
        <tissue evidence="6">Leaf</tissue>
    </source>
</reference>
<dbReference type="FunCoup" id="A0A7J7DDK4">
    <property type="interactions" value="2407"/>
</dbReference>
<dbReference type="InParanoid" id="A0A7J7DDK4"/>
<feature type="compositionally biased region" description="Basic and acidic residues" evidence="4">
    <location>
        <begin position="1285"/>
        <end position="1307"/>
    </location>
</feature>
<feature type="region of interest" description="Disordered" evidence="4">
    <location>
        <begin position="789"/>
        <end position="808"/>
    </location>
</feature>
<dbReference type="PROSITE" id="PS51050">
    <property type="entry name" value="ZF_CW"/>
    <property type="match status" value="1"/>
</dbReference>
<feature type="region of interest" description="Disordered" evidence="4">
    <location>
        <begin position="1444"/>
        <end position="1466"/>
    </location>
</feature>
<feature type="region of interest" description="Disordered" evidence="4">
    <location>
        <begin position="945"/>
        <end position="1095"/>
    </location>
</feature>
<organism evidence="6 7">
    <name type="scientific">Tripterygium wilfordii</name>
    <name type="common">Thunder God vine</name>
    <dbReference type="NCBI Taxonomy" id="458696"/>
    <lineage>
        <taxon>Eukaryota</taxon>
        <taxon>Viridiplantae</taxon>
        <taxon>Streptophyta</taxon>
        <taxon>Embryophyta</taxon>
        <taxon>Tracheophyta</taxon>
        <taxon>Spermatophyta</taxon>
        <taxon>Magnoliopsida</taxon>
        <taxon>eudicotyledons</taxon>
        <taxon>Gunneridae</taxon>
        <taxon>Pentapetalae</taxon>
        <taxon>rosids</taxon>
        <taxon>fabids</taxon>
        <taxon>Celastrales</taxon>
        <taxon>Celastraceae</taxon>
        <taxon>Tripterygium</taxon>
    </lineage>
</organism>
<feature type="region of interest" description="Disordered" evidence="4">
    <location>
        <begin position="1352"/>
        <end position="1413"/>
    </location>
</feature>
<feature type="compositionally biased region" description="Polar residues" evidence="4">
    <location>
        <begin position="1181"/>
        <end position="1213"/>
    </location>
</feature>
<feature type="domain" description="CW-type" evidence="5">
    <location>
        <begin position="649"/>
        <end position="702"/>
    </location>
</feature>
<dbReference type="Pfam" id="PF24756">
    <property type="entry name" value="THD_CWZF3-5-7"/>
    <property type="match status" value="1"/>
</dbReference>
<feature type="compositionally biased region" description="Low complexity" evidence="4">
    <location>
        <begin position="898"/>
        <end position="909"/>
    </location>
</feature>
<feature type="compositionally biased region" description="Polar residues" evidence="4">
    <location>
        <begin position="88"/>
        <end position="100"/>
    </location>
</feature>
<dbReference type="Proteomes" id="UP000593562">
    <property type="component" value="Unassembled WGS sequence"/>
</dbReference>
<feature type="region of interest" description="Disordered" evidence="4">
    <location>
        <begin position="160"/>
        <end position="229"/>
    </location>
</feature>
<feature type="compositionally biased region" description="Basic and acidic residues" evidence="4">
    <location>
        <begin position="864"/>
        <end position="890"/>
    </location>
</feature>
<feature type="compositionally biased region" description="Low complexity" evidence="4">
    <location>
        <begin position="199"/>
        <end position="219"/>
    </location>
</feature>
<keyword evidence="7" id="KW-1185">Reference proteome</keyword>
<feature type="compositionally biased region" description="Polar residues" evidence="4">
    <location>
        <begin position="789"/>
        <end position="801"/>
    </location>
</feature>
<dbReference type="InterPro" id="IPR055300">
    <property type="entry name" value="CWZF3/5/7"/>
</dbReference>
<evidence type="ECO:0000256" key="4">
    <source>
        <dbReference type="SAM" id="MobiDB-lite"/>
    </source>
</evidence>
<evidence type="ECO:0000313" key="7">
    <source>
        <dbReference type="Proteomes" id="UP000593562"/>
    </source>
</evidence>
<proteinExistence type="predicted"/>
<evidence type="ECO:0000256" key="3">
    <source>
        <dbReference type="ARBA" id="ARBA00022833"/>
    </source>
</evidence>